<dbReference type="KEGG" id="bpx:BUPH_08365"/>
<gene>
    <name evidence="2" type="ORF">BUPH_08365</name>
</gene>
<reference evidence="2 3" key="1">
    <citation type="journal article" date="2012" name="J. Bacteriol.">
        <title>Complete Genome Sequence of Burkholderia phenoliruptrix BR3459a (CLA1), a Heat-Tolerant, Nitrogen-Fixing Symbiont of Mimosa flocculosa.</title>
        <authorList>
            <person name="de Oliveira Cunha C."/>
            <person name="Goda Zuleta L.F."/>
            <person name="Paula de Almeida L.G."/>
            <person name="Prioli Ciapina L."/>
            <person name="Lustrino Borges W."/>
            <person name="Pitard R.M."/>
            <person name="Baldani J.I."/>
            <person name="Straliotto R."/>
            <person name="de Faria S.M."/>
            <person name="Hungria M."/>
            <person name="Sousa Cavada B."/>
            <person name="Mercante F.M."/>
            <person name="Ribeiro de Vasconcelos A.T."/>
        </authorList>
    </citation>
    <scope>NUCLEOTIDE SEQUENCE [LARGE SCALE GENOMIC DNA]</scope>
    <source>
        <strain evidence="2 3">BR3459a</strain>
        <plasmid evidence="2 3">pSYMBR3459</plasmid>
    </source>
</reference>
<protein>
    <submittedName>
        <fullName evidence="2">Uncharacterized protein</fullName>
    </submittedName>
</protein>
<evidence type="ECO:0000313" key="3">
    <source>
        <dbReference type="Proteomes" id="UP000010105"/>
    </source>
</evidence>
<name>K0E385_9BURK</name>
<dbReference type="PATRIC" id="fig|1229205.11.peg.6955"/>
<evidence type="ECO:0000313" key="2">
    <source>
        <dbReference type="EMBL" id="AFT90234.1"/>
    </source>
</evidence>
<feature type="region of interest" description="Disordered" evidence="1">
    <location>
        <begin position="1"/>
        <end position="32"/>
    </location>
</feature>
<accession>K0E385</accession>
<dbReference type="Proteomes" id="UP000010105">
    <property type="component" value="Plasmid pSYMBR3459"/>
</dbReference>
<organism evidence="2 3">
    <name type="scientific">Paraburkholderia phenoliruptrix BR3459a</name>
    <dbReference type="NCBI Taxonomy" id="1229205"/>
    <lineage>
        <taxon>Bacteria</taxon>
        <taxon>Pseudomonadati</taxon>
        <taxon>Pseudomonadota</taxon>
        <taxon>Betaproteobacteria</taxon>
        <taxon>Burkholderiales</taxon>
        <taxon>Burkholderiaceae</taxon>
        <taxon>Paraburkholderia</taxon>
    </lineage>
</organism>
<feature type="compositionally biased region" description="Basic and acidic residues" evidence="1">
    <location>
        <begin position="17"/>
        <end position="26"/>
    </location>
</feature>
<sequence length="91" mass="9663">MYGQCGAARQRCQNNDAKLRPRDRNGRVGGFTATLPDGAGNGWMGRDLVHGVRLARMFRSAGGEGRPCLADATTGSTMLLFYLSAVGEQGS</sequence>
<proteinExistence type="predicted"/>
<geneLocation type="plasmid" evidence="2 3">
    <name>pSYMBR3459</name>
</geneLocation>
<dbReference type="EMBL" id="CP003865">
    <property type="protein sequence ID" value="AFT90234.1"/>
    <property type="molecule type" value="Genomic_DNA"/>
</dbReference>
<keyword evidence="2" id="KW-0614">Plasmid</keyword>
<evidence type="ECO:0000256" key="1">
    <source>
        <dbReference type="SAM" id="MobiDB-lite"/>
    </source>
</evidence>
<dbReference type="HOGENOM" id="CLU_2421307_0_0_4"/>
<dbReference type="AlphaFoldDB" id="K0E385"/>